<keyword evidence="7" id="KW-0472">Membrane</keyword>
<evidence type="ECO:0000256" key="3">
    <source>
        <dbReference type="ARBA" id="ARBA00022692"/>
    </source>
</evidence>
<evidence type="ECO:0000256" key="4">
    <source>
        <dbReference type="ARBA" id="ARBA00022792"/>
    </source>
</evidence>
<dbReference type="PANTHER" id="PTHR15415:SF7">
    <property type="entry name" value="MICOS COMPLEX SUBUNIT MIC60"/>
    <property type="match status" value="1"/>
</dbReference>
<dbReference type="InterPro" id="IPR019133">
    <property type="entry name" value="MIC60"/>
</dbReference>
<feature type="non-terminal residue" evidence="9">
    <location>
        <position position="85"/>
    </location>
</feature>
<dbReference type="PANTHER" id="PTHR15415">
    <property type="entry name" value="MITOFILIN"/>
    <property type="match status" value="1"/>
</dbReference>
<gene>
    <name evidence="9" type="primary">LOC113429924</name>
</gene>
<dbReference type="GO" id="GO:0042407">
    <property type="term" value="P:cristae formation"/>
    <property type="evidence" value="ECO:0007669"/>
    <property type="project" value="TreeGrafter"/>
</dbReference>
<keyword evidence="3" id="KW-0812">Transmembrane</keyword>
<reference evidence="9" key="1">
    <citation type="submission" date="2025-08" db="UniProtKB">
        <authorList>
            <consortium name="RefSeq"/>
        </authorList>
    </citation>
    <scope>IDENTIFICATION</scope>
</reference>
<evidence type="ECO:0000256" key="1">
    <source>
        <dbReference type="ARBA" id="ARBA00004273"/>
    </source>
</evidence>
<keyword evidence="4" id="KW-0999">Mitochondrion inner membrane</keyword>
<sequence>MDNSEVPSEKKAAQWRTLEEALKDRRKAVDEAADILLKAKEEIEKMKGVIDNAKKSRIPGVKPHIQGIEENLHRMITDLDNVVKK</sequence>
<evidence type="ECO:0000256" key="6">
    <source>
        <dbReference type="ARBA" id="ARBA00023128"/>
    </source>
</evidence>
<evidence type="ECO:0000256" key="2">
    <source>
        <dbReference type="ARBA" id="ARBA00010877"/>
    </source>
</evidence>
<evidence type="ECO:0000256" key="5">
    <source>
        <dbReference type="ARBA" id="ARBA00022989"/>
    </source>
</evidence>
<keyword evidence="5" id="KW-1133">Transmembrane helix</keyword>
<evidence type="ECO:0000313" key="8">
    <source>
        <dbReference type="Proteomes" id="UP000504612"/>
    </source>
</evidence>
<dbReference type="RefSeq" id="XP_026548206.1">
    <property type="nucleotide sequence ID" value="XM_026692421.1"/>
</dbReference>
<dbReference type="GO" id="GO:0061617">
    <property type="term" value="C:MICOS complex"/>
    <property type="evidence" value="ECO:0007669"/>
    <property type="project" value="TreeGrafter"/>
</dbReference>
<organism evidence="8 9">
    <name type="scientific">Notechis scutatus</name>
    <name type="common">mainland tiger snake</name>
    <dbReference type="NCBI Taxonomy" id="8663"/>
    <lineage>
        <taxon>Eukaryota</taxon>
        <taxon>Metazoa</taxon>
        <taxon>Chordata</taxon>
        <taxon>Craniata</taxon>
        <taxon>Vertebrata</taxon>
        <taxon>Euteleostomi</taxon>
        <taxon>Lepidosauria</taxon>
        <taxon>Squamata</taxon>
        <taxon>Bifurcata</taxon>
        <taxon>Unidentata</taxon>
        <taxon>Episquamata</taxon>
        <taxon>Toxicofera</taxon>
        <taxon>Serpentes</taxon>
        <taxon>Colubroidea</taxon>
        <taxon>Elapidae</taxon>
        <taxon>Hydrophiinae</taxon>
        <taxon>Notechis</taxon>
    </lineage>
</organism>
<dbReference type="Proteomes" id="UP000504612">
    <property type="component" value="Unplaced"/>
</dbReference>
<evidence type="ECO:0000256" key="7">
    <source>
        <dbReference type="ARBA" id="ARBA00023136"/>
    </source>
</evidence>
<keyword evidence="8" id="KW-1185">Reference proteome</keyword>
<keyword evidence="6" id="KW-0496">Mitochondrion</keyword>
<dbReference type="GeneID" id="113429924"/>
<dbReference type="AlphaFoldDB" id="A0A6J1VYV2"/>
<name>A0A6J1VYV2_9SAUR</name>
<proteinExistence type="inferred from homology"/>
<accession>A0A6J1VYV2</accession>
<protein>
    <submittedName>
        <fullName evidence="9">MICOS complex subunit MIC60-like</fullName>
    </submittedName>
</protein>
<dbReference type="KEGG" id="nss:113429924"/>
<comment type="subcellular location">
    <subcellularLocation>
        <location evidence="1">Mitochondrion inner membrane</location>
    </subcellularLocation>
</comment>
<comment type="similarity">
    <text evidence="2">Belongs to the MICOS complex subunit Mic60 family.</text>
</comment>
<evidence type="ECO:0000313" key="9">
    <source>
        <dbReference type="RefSeq" id="XP_026548206.1"/>
    </source>
</evidence>